<dbReference type="AlphaFoldDB" id="A0A6A6LLR5"/>
<evidence type="ECO:0000313" key="2">
    <source>
        <dbReference type="Proteomes" id="UP000467840"/>
    </source>
</evidence>
<accession>A0A6A6LLR5</accession>
<name>A0A6A6LLR5_HEVBR</name>
<reference evidence="1 2" key="1">
    <citation type="journal article" date="2020" name="Mol. Plant">
        <title>The Chromosome-Based Rubber Tree Genome Provides New Insights into Spurge Genome Evolution and Rubber Biosynthesis.</title>
        <authorList>
            <person name="Liu J."/>
            <person name="Shi C."/>
            <person name="Shi C.C."/>
            <person name="Li W."/>
            <person name="Zhang Q.J."/>
            <person name="Zhang Y."/>
            <person name="Li K."/>
            <person name="Lu H.F."/>
            <person name="Shi C."/>
            <person name="Zhu S.T."/>
            <person name="Xiao Z.Y."/>
            <person name="Nan H."/>
            <person name="Yue Y."/>
            <person name="Zhu X.G."/>
            <person name="Wu Y."/>
            <person name="Hong X.N."/>
            <person name="Fan G.Y."/>
            <person name="Tong Y."/>
            <person name="Zhang D."/>
            <person name="Mao C.L."/>
            <person name="Liu Y.L."/>
            <person name="Hao S.J."/>
            <person name="Liu W.Q."/>
            <person name="Lv M.Q."/>
            <person name="Zhang H.B."/>
            <person name="Liu Y."/>
            <person name="Hu-Tang G.R."/>
            <person name="Wang J.P."/>
            <person name="Wang J.H."/>
            <person name="Sun Y.H."/>
            <person name="Ni S.B."/>
            <person name="Chen W.B."/>
            <person name="Zhang X.C."/>
            <person name="Jiao Y.N."/>
            <person name="Eichler E.E."/>
            <person name="Li G.H."/>
            <person name="Liu X."/>
            <person name="Gao L.Z."/>
        </authorList>
    </citation>
    <scope>NUCLEOTIDE SEQUENCE [LARGE SCALE GENOMIC DNA]</scope>
    <source>
        <strain evidence="2">cv. GT1</strain>
        <tissue evidence="1">Leaf</tissue>
    </source>
</reference>
<dbReference type="Proteomes" id="UP000467840">
    <property type="component" value="Chromosome 4"/>
</dbReference>
<comment type="caution">
    <text evidence="1">The sequence shown here is derived from an EMBL/GenBank/DDBJ whole genome shotgun (WGS) entry which is preliminary data.</text>
</comment>
<keyword evidence="2" id="KW-1185">Reference proteome</keyword>
<dbReference type="EMBL" id="JAAGAX010000010">
    <property type="protein sequence ID" value="KAF2302370.1"/>
    <property type="molecule type" value="Genomic_DNA"/>
</dbReference>
<protein>
    <submittedName>
        <fullName evidence="1">Uncharacterized protein</fullName>
    </submittedName>
</protein>
<organism evidence="1 2">
    <name type="scientific">Hevea brasiliensis</name>
    <name type="common">Para rubber tree</name>
    <name type="synonym">Siphonia brasiliensis</name>
    <dbReference type="NCBI Taxonomy" id="3981"/>
    <lineage>
        <taxon>Eukaryota</taxon>
        <taxon>Viridiplantae</taxon>
        <taxon>Streptophyta</taxon>
        <taxon>Embryophyta</taxon>
        <taxon>Tracheophyta</taxon>
        <taxon>Spermatophyta</taxon>
        <taxon>Magnoliopsida</taxon>
        <taxon>eudicotyledons</taxon>
        <taxon>Gunneridae</taxon>
        <taxon>Pentapetalae</taxon>
        <taxon>rosids</taxon>
        <taxon>fabids</taxon>
        <taxon>Malpighiales</taxon>
        <taxon>Euphorbiaceae</taxon>
        <taxon>Crotonoideae</taxon>
        <taxon>Micrandreae</taxon>
        <taxon>Hevea</taxon>
    </lineage>
</organism>
<gene>
    <name evidence="1" type="ORF">GH714_035024</name>
</gene>
<evidence type="ECO:0000313" key="1">
    <source>
        <dbReference type="EMBL" id="KAF2302370.1"/>
    </source>
</evidence>
<proteinExistence type="predicted"/>
<sequence>MNGSFPFKALANLKSLETLDISDNKFSGNISLKEDEAEVSMLSDVIEGTHNVECCLVGHILSNKPPSEIVLKECMFRLHVCNVPFNHRSRESIKMIVGASKRVVELKEEDLLSIGGVVRVRVRIDVSKPLCRVGVLWYWWLRELSVGSFLVVEVPIRRVNNVEAGTGFIRETQDVQSNMAFSIDLSNLAQHRRKCPRKVTSSLHEGQGTMSNVIMYGSGRVTRKWLRIPPREG</sequence>